<evidence type="ECO:0000313" key="11">
    <source>
        <dbReference type="Proteomes" id="UP000242520"/>
    </source>
</evidence>
<evidence type="ECO:0000256" key="6">
    <source>
        <dbReference type="ARBA" id="ARBA00023136"/>
    </source>
</evidence>
<dbReference type="InterPro" id="IPR036640">
    <property type="entry name" value="ABC1_TM_sf"/>
</dbReference>
<feature type="transmembrane region" description="Helical" evidence="7">
    <location>
        <begin position="62"/>
        <end position="83"/>
    </location>
</feature>
<dbReference type="OrthoDB" id="9762778at2"/>
<dbReference type="InterPro" id="IPR003439">
    <property type="entry name" value="ABC_transporter-like_ATP-bd"/>
</dbReference>
<keyword evidence="3" id="KW-0547">Nucleotide-binding</keyword>
<dbReference type="SUPFAM" id="SSF90123">
    <property type="entry name" value="ABC transporter transmembrane region"/>
    <property type="match status" value="1"/>
</dbReference>
<feature type="domain" description="ABC transmembrane type-1" evidence="9">
    <location>
        <begin position="29"/>
        <end position="311"/>
    </location>
</feature>
<dbReference type="RefSeq" id="WP_072724196.1">
    <property type="nucleotide sequence ID" value="NZ_FQXH01000008.1"/>
</dbReference>
<dbReference type="Pfam" id="PF00005">
    <property type="entry name" value="ABC_tran"/>
    <property type="match status" value="1"/>
</dbReference>
<dbReference type="GO" id="GO:0015421">
    <property type="term" value="F:ABC-type oligopeptide transporter activity"/>
    <property type="evidence" value="ECO:0007669"/>
    <property type="project" value="TreeGrafter"/>
</dbReference>
<dbReference type="InterPro" id="IPR027417">
    <property type="entry name" value="P-loop_NTPase"/>
</dbReference>
<feature type="transmembrane region" description="Helical" evidence="7">
    <location>
        <begin position="142"/>
        <end position="161"/>
    </location>
</feature>
<dbReference type="CDD" id="cd03228">
    <property type="entry name" value="ABCC_MRP_Like"/>
    <property type="match status" value="1"/>
</dbReference>
<evidence type="ECO:0000259" key="8">
    <source>
        <dbReference type="PROSITE" id="PS50893"/>
    </source>
</evidence>
<keyword evidence="2 7" id="KW-0812">Transmembrane</keyword>
<protein>
    <submittedName>
        <fullName evidence="10">ATP-binding cassette, subfamily C</fullName>
    </submittedName>
</protein>
<dbReference type="PROSITE" id="PS50929">
    <property type="entry name" value="ABC_TM1F"/>
    <property type="match status" value="1"/>
</dbReference>
<keyword evidence="4 10" id="KW-0067">ATP-binding</keyword>
<evidence type="ECO:0000256" key="5">
    <source>
        <dbReference type="ARBA" id="ARBA00022989"/>
    </source>
</evidence>
<dbReference type="Gene3D" id="3.40.50.300">
    <property type="entry name" value="P-loop containing nucleotide triphosphate hydrolases"/>
    <property type="match status" value="1"/>
</dbReference>
<feature type="domain" description="ABC transporter" evidence="8">
    <location>
        <begin position="350"/>
        <end position="593"/>
    </location>
</feature>
<dbReference type="GO" id="GO:0016887">
    <property type="term" value="F:ATP hydrolysis activity"/>
    <property type="evidence" value="ECO:0007669"/>
    <property type="project" value="InterPro"/>
</dbReference>
<name>A0A1M5QJ58_9FIRM</name>
<reference evidence="11" key="1">
    <citation type="submission" date="2016-11" db="EMBL/GenBank/DDBJ databases">
        <authorList>
            <person name="Varghese N."/>
            <person name="Submissions S."/>
        </authorList>
    </citation>
    <scope>NUCLEOTIDE SEQUENCE [LARGE SCALE GENOMIC DNA]</scope>
    <source>
        <strain evidence="11">DSM 15285</strain>
    </source>
</reference>
<dbReference type="PROSITE" id="PS50893">
    <property type="entry name" value="ABC_TRANSPORTER_2"/>
    <property type="match status" value="1"/>
</dbReference>
<evidence type="ECO:0000313" key="10">
    <source>
        <dbReference type="EMBL" id="SHH13829.1"/>
    </source>
</evidence>
<proteinExistence type="predicted"/>
<comment type="subcellular location">
    <subcellularLocation>
        <location evidence="1">Cell membrane</location>
        <topology evidence="1">Multi-pass membrane protein</topology>
    </subcellularLocation>
</comment>
<dbReference type="AlphaFoldDB" id="A0A1M5QJ58"/>
<dbReference type="Proteomes" id="UP000242520">
    <property type="component" value="Unassembled WGS sequence"/>
</dbReference>
<dbReference type="InterPro" id="IPR011527">
    <property type="entry name" value="ABC1_TM_dom"/>
</dbReference>
<evidence type="ECO:0000256" key="2">
    <source>
        <dbReference type="ARBA" id="ARBA00022692"/>
    </source>
</evidence>
<dbReference type="STRING" id="1123350.SAMN02744040_00968"/>
<dbReference type="Gene3D" id="1.20.1560.10">
    <property type="entry name" value="ABC transporter type 1, transmembrane domain"/>
    <property type="match status" value="1"/>
</dbReference>
<dbReference type="SMART" id="SM00382">
    <property type="entry name" value="AAA"/>
    <property type="match status" value="1"/>
</dbReference>
<gene>
    <name evidence="10" type="ORF">SAMN02744040_00968</name>
</gene>
<keyword evidence="5 7" id="KW-1133">Transmembrane helix</keyword>
<evidence type="ECO:0000256" key="1">
    <source>
        <dbReference type="ARBA" id="ARBA00004651"/>
    </source>
</evidence>
<feature type="transmembrane region" description="Helical" evidence="7">
    <location>
        <begin position="167"/>
        <end position="183"/>
    </location>
</feature>
<dbReference type="PANTHER" id="PTHR43394:SF1">
    <property type="entry name" value="ATP-BINDING CASSETTE SUB-FAMILY B MEMBER 10, MITOCHONDRIAL"/>
    <property type="match status" value="1"/>
</dbReference>
<evidence type="ECO:0000259" key="9">
    <source>
        <dbReference type="PROSITE" id="PS50929"/>
    </source>
</evidence>
<dbReference type="EMBL" id="FQXH01000008">
    <property type="protein sequence ID" value="SHH13829.1"/>
    <property type="molecule type" value="Genomic_DNA"/>
</dbReference>
<dbReference type="InterPro" id="IPR039421">
    <property type="entry name" value="Type_1_exporter"/>
</dbReference>
<keyword evidence="6 7" id="KW-0472">Membrane</keyword>
<evidence type="ECO:0000256" key="4">
    <source>
        <dbReference type="ARBA" id="ARBA00022840"/>
    </source>
</evidence>
<dbReference type="InterPro" id="IPR003593">
    <property type="entry name" value="AAA+_ATPase"/>
</dbReference>
<evidence type="ECO:0000256" key="3">
    <source>
        <dbReference type="ARBA" id="ARBA00022741"/>
    </source>
</evidence>
<dbReference type="GO" id="GO:0005886">
    <property type="term" value="C:plasma membrane"/>
    <property type="evidence" value="ECO:0007669"/>
    <property type="project" value="UniProtKB-SubCell"/>
</dbReference>
<sequence length="607" mass="69926">MKIIKHLKNNLYFLKYVMDFSKSYVIGQAVVALIDGISPLIHIILPKFIIDELIKGNDFKKIIIYVLIYILLQLMVSLISSFIKERYININGHLYAMHFLLTINKKIVSLDMAQLDLPDTHQKIALAKDIVHKGIGMNLINSFFNCITSIVVIISTSLIVITADSRLLFVIVIFSLLSIFLNIKNENWILNQREENIYLTRVLNYYIGIMGNKTHAKEMRMFGFSNWLMNKYYKTLKSLKVRLKKLYSRSLSIKIINIFFENIKTNGIYLFLAWKTFKHEITIGGFTQYFNATSQLSNAILNFMSFFTKLTINGKYIDSYRSFMELESNIENDNISLCFDKVKLNKIQKIRLENVSFAYPNSKLNILENVNFTFESGKIYVIVGENGAGKTTLINLIARLYEPSKGNIYLNDIPINKINYKEYRNNFSIVFQDFKYFSFTVAENVALDKYKENSKEIDEKIISALDKAKIWNKVNSLPNGINTNLDKIFYEDGVILSGGENQKIALARALFRDSEIIILDEPSSALDPIAEDELLSSFKEIASDKMVIYISHRLTCANIADQIIFIKNNTIHETGSHQELMDKNGDYARYYKTQAKHYVSHQASTSA</sequence>
<organism evidence="10 11">
    <name type="scientific">Tepidibacter thalassicus DSM 15285</name>
    <dbReference type="NCBI Taxonomy" id="1123350"/>
    <lineage>
        <taxon>Bacteria</taxon>
        <taxon>Bacillati</taxon>
        <taxon>Bacillota</taxon>
        <taxon>Clostridia</taxon>
        <taxon>Peptostreptococcales</taxon>
        <taxon>Peptostreptococcaceae</taxon>
        <taxon>Tepidibacter</taxon>
    </lineage>
</organism>
<evidence type="ECO:0000256" key="7">
    <source>
        <dbReference type="SAM" id="Phobius"/>
    </source>
</evidence>
<accession>A0A1M5QJ58</accession>
<keyword evidence="11" id="KW-1185">Reference proteome</keyword>
<feature type="transmembrane region" description="Helical" evidence="7">
    <location>
        <begin position="24"/>
        <end position="50"/>
    </location>
</feature>
<dbReference type="GO" id="GO:0005524">
    <property type="term" value="F:ATP binding"/>
    <property type="evidence" value="ECO:0007669"/>
    <property type="project" value="UniProtKB-KW"/>
</dbReference>
<dbReference type="SUPFAM" id="SSF52540">
    <property type="entry name" value="P-loop containing nucleoside triphosphate hydrolases"/>
    <property type="match status" value="1"/>
</dbReference>
<dbReference type="PANTHER" id="PTHR43394">
    <property type="entry name" value="ATP-DEPENDENT PERMEASE MDL1, MITOCHONDRIAL"/>
    <property type="match status" value="1"/>
</dbReference>